<gene>
    <name evidence="1" type="ORF">BURPS1710A_1375</name>
</gene>
<sequence length="37" mass="3898">MKGRRDAKPPVSQKSCGSMPFAAALVAIAARRRAARA</sequence>
<evidence type="ECO:0000313" key="1">
    <source>
        <dbReference type="EMBL" id="EET09137.1"/>
    </source>
</evidence>
<reference evidence="1" key="1">
    <citation type="submission" date="2009-05" db="EMBL/GenBank/DDBJ databases">
        <authorList>
            <person name="Harkins D.M."/>
            <person name="DeShazer D."/>
            <person name="Woods D.E."/>
            <person name="Brinkac L.M."/>
            <person name="Brown K.A."/>
            <person name="Hung G.C."/>
            <person name="Tuanyok A."/>
            <person name="Zhang B."/>
            <person name="Nierman W.C."/>
        </authorList>
    </citation>
    <scope>NUCLEOTIDE SEQUENCE [LARGE SCALE GENOMIC DNA]</scope>
    <source>
        <strain evidence="1">1710a</strain>
    </source>
</reference>
<dbReference type="Proteomes" id="UP000001812">
    <property type="component" value="Chromosome I"/>
</dbReference>
<dbReference type="HOGENOM" id="CLU_3341301_0_0_4"/>
<dbReference type="EMBL" id="CM000832">
    <property type="protein sequence ID" value="EET09137.1"/>
    <property type="molecule type" value="Genomic_DNA"/>
</dbReference>
<protein>
    <submittedName>
        <fullName evidence="1">Uncharacterized protein</fullName>
    </submittedName>
</protein>
<dbReference type="AlphaFoldDB" id="A0A0E1WHP0"/>
<name>A0A0E1WHP0_BURPE</name>
<accession>A0A0E1WHP0</accession>
<organism evidence="1">
    <name type="scientific">Burkholderia pseudomallei 1710a</name>
    <dbReference type="NCBI Taxonomy" id="320371"/>
    <lineage>
        <taxon>Bacteria</taxon>
        <taxon>Pseudomonadati</taxon>
        <taxon>Pseudomonadota</taxon>
        <taxon>Betaproteobacteria</taxon>
        <taxon>Burkholderiales</taxon>
        <taxon>Burkholderiaceae</taxon>
        <taxon>Burkholderia</taxon>
        <taxon>pseudomallei group</taxon>
    </lineage>
</organism>
<proteinExistence type="predicted"/>